<dbReference type="STRING" id="1658172.A0A1B7P5Q4"/>
<dbReference type="Proteomes" id="UP000091918">
    <property type="component" value="Unassembled WGS sequence"/>
</dbReference>
<sequence>MYTGDRERQIRRLRRETARFSSTSGIAPDLSRQQSSSGYGGGGGYFDIPDEPMGRGERSKKKRRFRSLSPLGGRSGTPGGGGRGTPDTGAGAGYGGKGKLGVAPIALSGVRRFGPSEMDRLGQG</sequence>
<reference evidence="2 3" key="1">
    <citation type="submission" date="2015-07" db="EMBL/GenBank/DDBJ databases">
        <title>Emmonsia species relationships and genome sequence.</title>
        <authorList>
            <person name="Cuomo C.A."/>
            <person name="Schwartz I.S."/>
            <person name="Kenyon C."/>
            <person name="de Hoog G.S."/>
            <person name="Govender N.P."/>
            <person name="Botha A."/>
            <person name="Moreno L."/>
            <person name="de Vries M."/>
            <person name="Munoz J.F."/>
            <person name="Stielow J.B."/>
        </authorList>
    </citation>
    <scope>NUCLEOTIDE SEQUENCE [LARGE SCALE GENOMIC DNA]</scope>
    <source>
        <strain evidence="2 3">CBS 136260</strain>
    </source>
</reference>
<name>A0A1B7P5Q4_9EURO</name>
<feature type="region of interest" description="Disordered" evidence="1">
    <location>
        <begin position="1"/>
        <end position="96"/>
    </location>
</feature>
<dbReference type="EMBL" id="LGUA01000085">
    <property type="protein sequence ID" value="OAX84333.1"/>
    <property type="molecule type" value="Genomic_DNA"/>
</dbReference>
<organism evidence="2 3">
    <name type="scientific">Emergomyces africanus</name>
    <dbReference type="NCBI Taxonomy" id="1955775"/>
    <lineage>
        <taxon>Eukaryota</taxon>
        <taxon>Fungi</taxon>
        <taxon>Dikarya</taxon>
        <taxon>Ascomycota</taxon>
        <taxon>Pezizomycotina</taxon>
        <taxon>Eurotiomycetes</taxon>
        <taxon>Eurotiomycetidae</taxon>
        <taxon>Onygenales</taxon>
        <taxon>Ajellomycetaceae</taxon>
        <taxon>Emergomyces</taxon>
    </lineage>
</organism>
<feature type="compositionally biased region" description="Gly residues" evidence="1">
    <location>
        <begin position="73"/>
        <end position="96"/>
    </location>
</feature>
<gene>
    <name evidence="2" type="ORF">ACJ72_01303</name>
</gene>
<dbReference type="AlphaFoldDB" id="A0A1B7P5Q4"/>
<feature type="compositionally biased region" description="Basic and acidic residues" evidence="1">
    <location>
        <begin position="1"/>
        <end position="18"/>
    </location>
</feature>
<keyword evidence="3" id="KW-1185">Reference proteome</keyword>
<proteinExistence type="predicted"/>
<evidence type="ECO:0000313" key="2">
    <source>
        <dbReference type="EMBL" id="OAX84333.1"/>
    </source>
</evidence>
<evidence type="ECO:0000313" key="3">
    <source>
        <dbReference type="Proteomes" id="UP000091918"/>
    </source>
</evidence>
<accession>A0A1B7P5Q4</accession>
<evidence type="ECO:0000256" key="1">
    <source>
        <dbReference type="SAM" id="MobiDB-lite"/>
    </source>
</evidence>
<comment type="caution">
    <text evidence="2">The sequence shown here is derived from an EMBL/GenBank/DDBJ whole genome shotgun (WGS) entry which is preliminary data.</text>
</comment>
<protein>
    <submittedName>
        <fullName evidence="2">Uncharacterized protein</fullName>
    </submittedName>
</protein>